<name>A0A9P8ASS2_9AGAR</name>
<evidence type="ECO:0000313" key="2">
    <source>
        <dbReference type="Proteomes" id="UP000812287"/>
    </source>
</evidence>
<reference evidence="1" key="1">
    <citation type="submission" date="2020-11" db="EMBL/GenBank/DDBJ databases">
        <title>Adaptations for nitrogen fixation in a non-lichenized fungal sporocarp promotes dispersal by wood-feeding termites.</title>
        <authorList>
            <consortium name="DOE Joint Genome Institute"/>
            <person name="Koch R.A."/>
            <person name="Yoon G."/>
            <person name="Arayal U."/>
            <person name="Lail K."/>
            <person name="Amirebrahimi M."/>
            <person name="Labutti K."/>
            <person name="Lipzen A."/>
            <person name="Riley R."/>
            <person name="Barry K."/>
            <person name="Henrissat B."/>
            <person name="Grigoriev I.V."/>
            <person name="Herr J.R."/>
            <person name="Aime M.C."/>
        </authorList>
    </citation>
    <scope>NUCLEOTIDE SEQUENCE</scope>
    <source>
        <strain evidence="1">MCA 3950</strain>
    </source>
</reference>
<protein>
    <submittedName>
        <fullName evidence="1">Uncharacterized protein</fullName>
    </submittedName>
</protein>
<dbReference type="OrthoDB" id="2977329at2759"/>
<gene>
    <name evidence="1" type="ORF">BT62DRAFT_932165</name>
</gene>
<dbReference type="RefSeq" id="XP_043040203.1">
    <property type="nucleotide sequence ID" value="XM_043186301.1"/>
</dbReference>
<dbReference type="GeneID" id="66108598"/>
<proteinExistence type="predicted"/>
<accession>A0A9P8ASS2</accession>
<organism evidence="1 2">
    <name type="scientific">Guyanagaster necrorhizus</name>
    <dbReference type="NCBI Taxonomy" id="856835"/>
    <lineage>
        <taxon>Eukaryota</taxon>
        <taxon>Fungi</taxon>
        <taxon>Dikarya</taxon>
        <taxon>Basidiomycota</taxon>
        <taxon>Agaricomycotina</taxon>
        <taxon>Agaricomycetes</taxon>
        <taxon>Agaricomycetidae</taxon>
        <taxon>Agaricales</taxon>
        <taxon>Marasmiineae</taxon>
        <taxon>Physalacriaceae</taxon>
        <taxon>Guyanagaster</taxon>
    </lineage>
</organism>
<sequence>MGQGFTYVLVLGSIPCHHQTRDLRPQWHGFLQFHIIVLCLPNVTGLYIQALCISGTDDAPILPTMSPSRIKKMHIDAYCSMISPFWDGLCSPEYRSVYLDHLEELHVLCPSPYELSSVNNIVKFASKSLKVLQIECQQCDSPMFHLPFTRYTVKDWVLPPDIPRLELNAITDLWLGRESSRS</sequence>
<dbReference type="EMBL" id="MU250534">
    <property type="protein sequence ID" value="KAG7446703.1"/>
    <property type="molecule type" value="Genomic_DNA"/>
</dbReference>
<dbReference type="Proteomes" id="UP000812287">
    <property type="component" value="Unassembled WGS sequence"/>
</dbReference>
<keyword evidence="2" id="KW-1185">Reference proteome</keyword>
<dbReference type="AlphaFoldDB" id="A0A9P8ASS2"/>
<evidence type="ECO:0000313" key="1">
    <source>
        <dbReference type="EMBL" id="KAG7446703.1"/>
    </source>
</evidence>
<comment type="caution">
    <text evidence="1">The sequence shown here is derived from an EMBL/GenBank/DDBJ whole genome shotgun (WGS) entry which is preliminary data.</text>
</comment>